<name>A0A5A7N3T7_9PROT</name>
<keyword evidence="2" id="KW-0808">Transferase</keyword>
<dbReference type="SUPFAM" id="SSF53335">
    <property type="entry name" value="S-adenosyl-L-methionine-dependent methyltransferases"/>
    <property type="match status" value="1"/>
</dbReference>
<reference evidence="2 3" key="1">
    <citation type="submission" date="2019-09" db="EMBL/GenBank/DDBJ databases">
        <title>NBRP : Genome information of microbial organism related human and environment.</title>
        <authorList>
            <person name="Hattori M."/>
            <person name="Oshima K."/>
            <person name="Inaba H."/>
            <person name="Suda W."/>
            <person name="Sakamoto M."/>
            <person name="Iino T."/>
            <person name="Kitahara M."/>
            <person name="Oshida Y."/>
            <person name="Iida T."/>
            <person name="Kudo T."/>
            <person name="Itoh T."/>
            <person name="Ohkuma M."/>
        </authorList>
    </citation>
    <scope>NUCLEOTIDE SEQUENCE [LARGE SCALE GENOMIC DNA]</scope>
    <source>
        <strain evidence="2 3">Mie-1</strain>
    </source>
</reference>
<dbReference type="GO" id="GO:0032259">
    <property type="term" value="P:methylation"/>
    <property type="evidence" value="ECO:0007669"/>
    <property type="project" value="UniProtKB-KW"/>
</dbReference>
<protein>
    <submittedName>
        <fullName evidence="2">Methyltransferase</fullName>
    </submittedName>
</protein>
<organism evidence="2 3">
    <name type="scientific">Iodidimonas gelatinilytica</name>
    <dbReference type="NCBI Taxonomy" id="1236966"/>
    <lineage>
        <taxon>Bacteria</taxon>
        <taxon>Pseudomonadati</taxon>
        <taxon>Pseudomonadota</taxon>
        <taxon>Alphaproteobacteria</taxon>
        <taxon>Iodidimonadales</taxon>
        <taxon>Iodidimonadaceae</taxon>
        <taxon>Iodidimonas</taxon>
    </lineage>
</organism>
<comment type="caution">
    <text evidence="2">The sequence shown here is derived from an EMBL/GenBank/DDBJ whole genome shotgun (WGS) entry which is preliminary data.</text>
</comment>
<keyword evidence="2" id="KW-0489">Methyltransferase</keyword>
<dbReference type="InterPro" id="IPR041698">
    <property type="entry name" value="Methyltransf_25"/>
</dbReference>
<gene>
    <name evidence="2" type="ORF">JCM17845_26530</name>
</gene>
<dbReference type="Pfam" id="PF13649">
    <property type="entry name" value="Methyltransf_25"/>
    <property type="match status" value="1"/>
</dbReference>
<dbReference type="InterPro" id="IPR050723">
    <property type="entry name" value="CFA/CMAS"/>
</dbReference>
<keyword evidence="3" id="KW-1185">Reference proteome</keyword>
<accession>A0A5A7N3T7</accession>
<dbReference type="PANTHER" id="PTHR43667">
    <property type="entry name" value="CYCLOPROPANE-FATTY-ACYL-PHOSPHOLIPID SYNTHASE"/>
    <property type="match status" value="1"/>
</dbReference>
<dbReference type="EMBL" id="BKCM01000016">
    <property type="protein sequence ID" value="GER02030.1"/>
    <property type="molecule type" value="Genomic_DNA"/>
</dbReference>
<feature type="domain" description="Methyltransferase" evidence="1">
    <location>
        <begin position="55"/>
        <end position="151"/>
    </location>
</feature>
<proteinExistence type="predicted"/>
<sequence length="288" mass="30450">MTSTDVHNPQDLKTEDWAGDMGATWLANLSGFEGMIAPIGKALLARAGYQAGETVLDIGCGGGATTIAIAQSVAPSGHALGIDISPDLKAAALARAAAAGVENAHFLCADATTVRLQDAPFDRLCSRFGCMFFEDPAAAFSNLHGLLRKNGRIDLAVWAAPRDNPWMMDMMAIVKTYIDVPPAIPRAPGPFAFEDLDYVRDILDASGFKDMDVVPHEGLQPVGGAGASPQTAVDFALNSIAQGRLVKTTDASITLKAGQDLHDLFARHHVPQKGVMMRGKAWLVSARA</sequence>
<evidence type="ECO:0000313" key="2">
    <source>
        <dbReference type="EMBL" id="GER02030.1"/>
    </source>
</evidence>
<evidence type="ECO:0000259" key="1">
    <source>
        <dbReference type="Pfam" id="PF13649"/>
    </source>
</evidence>
<dbReference type="CDD" id="cd02440">
    <property type="entry name" value="AdoMet_MTases"/>
    <property type="match status" value="1"/>
</dbReference>
<dbReference type="RefSeq" id="WP_150002785.1">
    <property type="nucleotide sequence ID" value="NZ_BKCM01000016.1"/>
</dbReference>
<dbReference type="InterPro" id="IPR029063">
    <property type="entry name" value="SAM-dependent_MTases_sf"/>
</dbReference>
<dbReference type="PANTHER" id="PTHR43667:SF2">
    <property type="entry name" value="FATTY ACID C-METHYL TRANSFERASE"/>
    <property type="match status" value="1"/>
</dbReference>
<dbReference type="Proteomes" id="UP000325187">
    <property type="component" value="Unassembled WGS sequence"/>
</dbReference>
<evidence type="ECO:0000313" key="3">
    <source>
        <dbReference type="Proteomes" id="UP000325187"/>
    </source>
</evidence>
<dbReference type="AlphaFoldDB" id="A0A5A7N3T7"/>
<dbReference type="GO" id="GO:0008168">
    <property type="term" value="F:methyltransferase activity"/>
    <property type="evidence" value="ECO:0007669"/>
    <property type="project" value="UniProtKB-KW"/>
</dbReference>
<dbReference type="Gene3D" id="3.40.50.150">
    <property type="entry name" value="Vaccinia Virus protein VP39"/>
    <property type="match status" value="1"/>
</dbReference>